<protein>
    <submittedName>
        <fullName evidence="2">Uncharacterized protein</fullName>
    </submittedName>
</protein>
<dbReference type="EMBL" id="GG666652">
    <property type="protein sequence ID" value="EEN45875.1"/>
    <property type="molecule type" value="Genomic_DNA"/>
</dbReference>
<evidence type="ECO:0000313" key="2">
    <source>
        <dbReference type="EMBL" id="EEN45875.1"/>
    </source>
</evidence>
<accession>C3ZNM3</accession>
<feature type="compositionally biased region" description="Basic and acidic residues" evidence="1">
    <location>
        <begin position="73"/>
        <end position="90"/>
    </location>
</feature>
<reference evidence="2" key="1">
    <citation type="journal article" date="2008" name="Nature">
        <title>The amphioxus genome and the evolution of the chordate karyotype.</title>
        <authorList>
            <consortium name="US DOE Joint Genome Institute (JGI-PGF)"/>
            <person name="Putnam N.H."/>
            <person name="Butts T."/>
            <person name="Ferrier D.E.K."/>
            <person name="Furlong R.F."/>
            <person name="Hellsten U."/>
            <person name="Kawashima T."/>
            <person name="Robinson-Rechavi M."/>
            <person name="Shoguchi E."/>
            <person name="Terry A."/>
            <person name="Yu J.-K."/>
            <person name="Benito-Gutierrez E.L."/>
            <person name="Dubchak I."/>
            <person name="Garcia-Fernandez J."/>
            <person name="Gibson-Brown J.J."/>
            <person name="Grigoriev I.V."/>
            <person name="Horton A.C."/>
            <person name="de Jong P.J."/>
            <person name="Jurka J."/>
            <person name="Kapitonov V.V."/>
            <person name="Kohara Y."/>
            <person name="Kuroki Y."/>
            <person name="Lindquist E."/>
            <person name="Lucas S."/>
            <person name="Osoegawa K."/>
            <person name="Pennacchio L.A."/>
            <person name="Salamov A.A."/>
            <person name="Satou Y."/>
            <person name="Sauka-Spengler T."/>
            <person name="Schmutz J."/>
            <person name="Shin-I T."/>
            <person name="Toyoda A."/>
            <person name="Bronner-Fraser M."/>
            <person name="Fujiyama A."/>
            <person name="Holland L.Z."/>
            <person name="Holland P.W.H."/>
            <person name="Satoh N."/>
            <person name="Rokhsar D.S."/>
        </authorList>
    </citation>
    <scope>NUCLEOTIDE SEQUENCE [LARGE SCALE GENOMIC DNA]</scope>
    <source>
        <strain evidence="2">S238N-H82</strain>
        <tissue evidence="2">Testes</tissue>
    </source>
</reference>
<feature type="compositionally biased region" description="Basic and acidic residues" evidence="1">
    <location>
        <begin position="40"/>
        <end position="51"/>
    </location>
</feature>
<organism>
    <name type="scientific">Branchiostoma floridae</name>
    <name type="common">Florida lancelet</name>
    <name type="synonym">Amphioxus</name>
    <dbReference type="NCBI Taxonomy" id="7739"/>
    <lineage>
        <taxon>Eukaryota</taxon>
        <taxon>Metazoa</taxon>
        <taxon>Chordata</taxon>
        <taxon>Cephalochordata</taxon>
        <taxon>Leptocardii</taxon>
        <taxon>Amphioxiformes</taxon>
        <taxon>Branchiostomatidae</taxon>
        <taxon>Branchiostoma</taxon>
    </lineage>
</organism>
<gene>
    <name evidence="2" type="ORF">BRAFLDRAFT_100694</name>
</gene>
<feature type="region of interest" description="Disordered" evidence="1">
    <location>
        <begin position="1"/>
        <end position="177"/>
    </location>
</feature>
<sequence length="287" mass="32027">MYQGDNVVGTTLQSGDAQGSPQTDDNAYNQINEDEVYDPSGHEYCRRKDDNTNSESKIVSDSRQTEGEYNQINKDEVYDPSSHEYSEIKDTVTSGVGEQISDSRQTDDHSYSQINEDEVYDPSGHEYCEIKDEHAHGDSKPAPDFPCEDEYDETKDENIDSESEEVSRNENDENNYDDSLTMCATVAEVGLTTTRKTNPNTSLYRTENDTFAVVDCNLRSMSLTKSVDQNQTAYEKTECASVANDANVWTGGTLQDLDVVAKRGTMEEETTEDSTGHVATGEDLLEE</sequence>
<dbReference type="AlphaFoldDB" id="C3ZNM3"/>
<dbReference type="InParanoid" id="C3ZNM3"/>
<feature type="compositionally biased region" description="Acidic residues" evidence="1">
    <location>
        <begin position="146"/>
        <end position="164"/>
    </location>
</feature>
<feature type="compositionally biased region" description="Polar residues" evidence="1">
    <location>
        <begin position="8"/>
        <end position="31"/>
    </location>
</feature>
<feature type="compositionally biased region" description="Polar residues" evidence="1">
    <location>
        <begin position="91"/>
        <end position="103"/>
    </location>
</feature>
<feature type="region of interest" description="Disordered" evidence="1">
    <location>
        <begin position="264"/>
        <end position="287"/>
    </location>
</feature>
<evidence type="ECO:0000256" key="1">
    <source>
        <dbReference type="SAM" id="MobiDB-lite"/>
    </source>
</evidence>
<name>C3ZNM3_BRAFL</name>
<feature type="compositionally biased region" description="Basic and acidic residues" evidence="1">
    <location>
        <begin position="123"/>
        <end position="141"/>
    </location>
</feature>
<proteinExistence type="predicted"/>